<dbReference type="EMBL" id="JAVXUP010001742">
    <property type="protein sequence ID" value="KAK3008544.1"/>
    <property type="molecule type" value="Genomic_DNA"/>
</dbReference>
<dbReference type="AlphaFoldDB" id="A0AA88VJL1"/>
<dbReference type="Proteomes" id="UP001188597">
    <property type="component" value="Unassembled WGS sequence"/>
</dbReference>
<reference evidence="1" key="1">
    <citation type="submission" date="2022-12" db="EMBL/GenBank/DDBJ databases">
        <title>Draft genome assemblies for two species of Escallonia (Escalloniales).</title>
        <authorList>
            <person name="Chanderbali A."/>
            <person name="Dervinis C."/>
            <person name="Anghel I."/>
            <person name="Soltis D."/>
            <person name="Soltis P."/>
            <person name="Zapata F."/>
        </authorList>
    </citation>
    <scope>NUCLEOTIDE SEQUENCE</scope>
    <source>
        <strain evidence="1">UCBG64.0493</strain>
        <tissue evidence="1">Leaf</tissue>
    </source>
</reference>
<keyword evidence="2" id="KW-1185">Reference proteome</keyword>
<evidence type="ECO:0000313" key="2">
    <source>
        <dbReference type="Proteomes" id="UP001188597"/>
    </source>
</evidence>
<name>A0AA88VJL1_9ASTE</name>
<proteinExistence type="predicted"/>
<evidence type="ECO:0000313" key="1">
    <source>
        <dbReference type="EMBL" id="KAK3008544.1"/>
    </source>
</evidence>
<organism evidence="1 2">
    <name type="scientific">Escallonia herrerae</name>
    <dbReference type="NCBI Taxonomy" id="1293975"/>
    <lineage>
        <taxon>Eukaryota</taxon>
        <taxon>Viridiplantae</taxon>
        <taxon>Streptophyta</taxon>
        <taxon>Embryophyta</taxon>
        <taxon>Tracheophyta</taxon>
        <taxon>Spermatophyta</taxon>
        <taxon>Magnoliopsida</taxon>
        <taxon>eudicotyledons</taxon>
        <taxon>Gunneridae</taxon>
        <taxon>Pentapetalae</taxon>
        <taxon>asterids</taxon>
        <taxon>campanulids</taxon>
        <taxon>Escalloniales</taxon>
        <taxon>Escalloniaceae</taxon>
        <taxon>Escallonia</taxon>
    </lineage>
</organism>
<gene>
    <name evidence="1" type="ORF">RJ639_013389</name>
</gene>
<comment type="caution">
    <text evidence="1">The sequence shown here is derived from an EMBL/GenBank/DDBJ whole genome shotgun (WGS) entry which is preliminary data.</text>
</comment>
<sequence length="67" mass="7411">MLYPTSQEFGFGEIWEDVGHDNKVDIPYAVSGQELHRYFGSSFLTTGKGNFNLANSNLRPVEPSCAA</sequence>
<protein>
    <submittedName>
        <fullName evidence="1">Uncharacterized protein</fullName>
    </submittedName>
</protein>
<accession>A0AA88VJL1</accession>